<name>A0A383D4A5_9ZZZZ</name>
<protein>
    <recommendedName>
        <fullName evidence="2">GTP cyclohydrolase I domain-containing protein</fullName>
    </recommendedName>
</protein>
<feature type="non-terminal residue" evidence="1">
    <location>
        <position position="43"/>
    </location>
</feature>
<proteinExistence type="predicted"/>
<dbReference type="EMBL" id="UINC01214042">
    <property type="protein sequence ID" value="SVE39093.1"/>
    <property type="molecule type" value="Genomic_DNA"/>
</dbReference>
<dbReference type="SUPFAM" id="SSF55620">
    <property type="entry name" value="Tetrahydrobiopterin biosynthesis enzymes-like"/>
    <property type="match status" value="1"/>
</dbReference>
<organism evidence="1">
    <name type="scientific">marine metagenome</name>
    <dbReference type="NCBI Taxonomy" id="408172"/>
    <lineage>
        <taxon>unclassified sequences</taxon>
        <taxon>metagenomes</taxon>
        <taxon>ecological metagenomes</taxon>
    </lineage>
</organism>
<dbReference type="Gene3D" id="1.10.286.10">
    <property type="match status" value="1"/>
</dbReference>
<accession>A0A383D4A5</accession>
<dbReference type="AlphaFoldDB" id="A0A383D4A5"/>
<evidence type="ECO:0000313" key="1">
    <source>
        <dbReference type="EMBL" id="SVE39093.1"/>
    </source>
</evidence>
<reference evidence="1" key="1">
    <citation type="submission" date="2018-05" db="EMBL/GenBank/DDBJ databases">
        <authorList>
            <person name="Lanie J.A."/>
            <person name="Ng W.-L."/>
            <person name="Kazmierczak K.M."/>
            <person name="Andrzejewski T.M."/>
            <person name="Davidsen T.M."/>
            <person name="Wayne K.J."/>
            <person name="Tettelin H."/>
            <person name="Glass J.I."/>
            <person name="Rusch D."/>
            <person name="Podicherti R."/>
            <person name="Tsui H.-C.T."/>
            <person name="Winkler M.E."/>
        </authorList>
    </citation>
    <scope>NUCLEOTIDE SEQUENCE</scope>
</reference>
<evidence type="ECO:0008006" key="2">
    <source>
        <dbReference type="Google" id="ProtNLM"/>
    </source>
</evidence>
<gene>
    <name evidence="1" type="ORF">METZ01_LOCUS491947</name>
</gene>
<dbReference type="InterPro" id="IPR043134">
    <property type="entry name" value="GTP-CH-I_N"/>
</dbReference>
<sequence length="43" mass="4976">MKLVENENEKNLENKISEEEAEQAFAKIIKWLGEDPSREGLKS</sequence>